<dbReference type="GO" id="GO:0005886">
    <property type="term" value="C:plasma membrane"/>
    <property type="evidence" value="ECO:0007669"/>
    <property type="project" value="TreeGrafter"/>
</dbReference>
<reference evidence="12" key="1">
    <citation type="journal article" date="2023" name="Front. Microbiol.">
        <title>Genome analysis of Candidatus Aschnera chinzeii, the bacterial endosymbiont of the blood-sucking bat fly Penicillidia jenynsii (Insecta: Diptera: Nycteribiidae).</title>
        <authorList>
            <person name="Koga R."/>
            <person name="Moriyama M."/>
            <person name="Nozaki T."/>
            <person name="Fukatsu T."/>
        </authorList>
    </citation>
    <scope>NUCLEOTIDE SEQUENCE</scope>
    <source>
        <strain evidence="12">Kw-01</strain>
    </source>
</reference>
<protein>
    <recommendedName>
        <fullName evidence="6 9">1-acyl-sn-glycerol-3-phosphate acyltransferase</fullName>
        <ecNumber evidence="5 9">2.3.1.51</ecNumber>
    </recommendedName>
</protein>
<dbReference type="EC" id="2.3.1.51" evidence="5 9"/>
<feature type="domain" description="Phospholipid/glycerol acyltransferase" evidence="11">
    <location>
        <begin position="67"/>
        <end position="182"/>
    </location>
</feature>
<dbReference type="PROSITE" id="PS51257">
    <property type="entry name" value="PROKAR_LIPOPROTEIN"/>
    <property type="match status" value="1"/>
</dbReference>
<comment type="pathway">
    <text evidence="3">Lipid metabolism.</text>
</comment>
<comment type="pathway">
    <text evidence="2">Phospholipid metabolism; CDP-diacylglycerol biosynthesis; CDP-diacylglycerol from sn-glycerol 3-phosphate: step 2/3.</text>
</comment>
<dbReference type="EMBL" id="AP028961">
    <property type="protein sequence ID" value="BET44790.1"/>
    <property type="molecule type" value="Genomic_DNA"/>
</dbReference>
<comment type="domain">
    <text evidence="9">The HXXXXD motif is essential for acyltransferase activity and may constitute the binding site for the phosphate moiety of the glycerol-3-phosphate.</text>
</comment>
<dbReference type="PANTHER" id="PTHR10434:SF11">
    <property type="entry name" value="1-ACYL-SN-GLYCEROL-3-PHOSPHATE ACYLTRANSFERASE"/>
    <property type="match status" value="1"/>
</dbReference>
<dbReference type="InterPro" id="IPR004552">
    <property type="entry name" value="AGP_acyltrans"/>
</dbReference>
<evidence type="ECO:0000256" key="3">
    <source>
        <dbReference type="ARBA" id="ARBA00005189"/>
    </source>
</evidence>
<evidence type="ECO:0000256" key="2">
    <source>
        <dbReference type="ARBA" id="ARBA00004728"/>
    </source>
</evidence>
<comment type="similarity">
    <text evidence="4 9">Belongs to the 1-acyl-sn-glycerol-3-phosphate acyltransferase family.</text>
</comment>
<dbReference type="GO" id="GO:0003841">
    <property type="term" value="F:1-acylglycerol-3-phosphate O-acyltransferase activity"/>
    <property type="evidence" value="ECO:0007669"/>
    <property type="project" value="UniProtKB-UniRule"/>
</dbReference>
<evidence type="ECO:0000256" key="9">
    <source>
        <dbReference type="RuleBase" id="RU361267"/>
    </source>
</evidence>
<dbReference type="GO" id="GO:0006654">
    <property type="term" value="P:phosphatidic acid biosynthetic process"/>
    <property type="evidence" value="ECO:0007669"/>
    <property type="project" value="TreeGrafter"/>
</dbReference>
<evidence type="ECO:0000256" key="5">
    <source>
        <dbReference type="ARBA" id="ARBA00013211"/>
    </source>
</evidence>
<evidence type="ECO:0000256" key="8">
    <source>
        <dbReference type="ARBA" id="ARBA00023315"/>
    </source>
</evidence>
<dbReference type="CDD" id="cd07989">
    <property type="entry name" value="LPLAT_AGPAT-like"/>
    <property type="match status" value="1"/>
</dbReference>
<keyword evidence="10" id="KW-1133">Transmembrane helix</keyword>
<evidence type="ECO:0000256" key="6">
    <source>
        <dbReference type="ARBA" id="ARBA00016139"/>
    </source>
</evidence>
<dbReference type="Pfam" id="PF01553">
    <property type="entry name" value="Acyltransferase"/>
    <property type="match status" value="1"/>
</dbReference>
<keyword evidence="10" id="KW-0472">Membrane</keyword>
<keyword evidence="8 9" id="KW-0012">Acyltransferase</keyword>
<keyword evidence="9" id="KW-0443">Lipid metabolism</keyword>
<evidence type="ECO:0000256" key="4">
    <source>
        <dbReference type="ARBA" id="ARBA00008655"/>
    </source>
</evidence>
<keyword evidence="9" id="KW-1208">Phospholipid metabolism</keyword>
<keyword evidence="7 9" id="KW-0808">Transferase</keyword>
<dbReference type="SMART" id="SM00563">
    <property type="entry name" value="PlsC"/>
    <property type="match status" value="1"/>
</dbReference>
<evidence type="ECO:0000259" key="11">
    <source>
        <dbReference type="SMART" id="SM00563"/>
    </source>
</evidence>
<evidence type="ECO:0000256" key="7">
    <source>
        <dbReference type="ARBA" id="ARBA00022679"/>
    </source>
</evidence>
<evidence type="ECO:0000313" key="12">
    <source>
        <dbReference type="EMBL" id="BET44790.1"/>
    </source>
</evidence>
<evidence type="ECO:0000256" key="10">
    <source>
        <dbReference type="SAM" id="Phobius"/>
    </source>
</evidence>
<dbReference type="SUPFAM" id="SSF69593">
    <property type="entry name" value="Glycerol-3-phosphate (1)-acyltransferase"/>
    <property type="match status" value="1"/>
</dbReference>
<keyword evidence="9" id="KW-0594">Phospholipid biosynthesis</keyword>
<keyword evidence="9" id="KW-0444">Lipid biosynthesis</keyword>
<sequence>MLAILRIIIVISFGIIISIIGCCYCLLVPNKNSHAMLFGRIFGKLSFLFGIKIIQRIPTKINYYQPSIYISNHQNNYDMIILSNLVQPNTVTLGKKNIIFIPFFGQLYWLTGNIFIDRFNKIKALNTIKDIIHLINKKKKSIWIFPEGTRNYGKGLLPFKNGAFYIAISSGIPIIPVCSSNTQGQIKLNRWNNGKVIIEMLPPIDTKNFTIKDIHKLKNFCYQIINNKIMSLNEEVKNIDNVI</sequence>
<feature type="transmembrane region" description="Helical" evidence="10">
    <location>
        <begin position="7"/>
        <end position="29"/>
    </location>
</feature>
<dbReference type="NCBIfam" id="TIGR00530">
    <property type="entry name" value="AGP_acyltrn"/>
    <property type="match status" value="1"/>
</dbReference>
<dbReference type="AlphaFoldDB" id="A0AAT9G533"/>
<evidence type="ECO:0000256" key="1">
    <source>
        <dbReference type="ARBA" id="ARBA00001141"/>
    </source>
</evidence>
<keyword evidence="10" id="KW-0812">Transmembrane</keyword>
<dbReference type="PANTHER" id="PTHR10434">
    <property type="entry name" value="1-ACYL-SN-GLYCEROL-3-PHOSPHATE ACYLTRANSFERASE"/>
    <property type="match status" value="1"/>
</dbReference>
<gene>
    <name evidence="12" type="primary">plsC</name>
    <name evidence="12" type="ORF">ACHINZ_4620</name>
</gene>
<proteinExistence type="inferred from homology"/>
<dbReference type="InterPro" id="IPR002123">
    <property type="entry name" value="Plipid/glycerol_acylTrfase"/>
</dbReference>
<name>A0AAT9G533_9ENTR</name>
<reference evidence="12" key="2">
    <citation type="submission" date="2023-10" db="EMBL/GenBank/DDBJ databases">
        <authorList>
            <person name="Koga R."/>
            <person name="Fukatsu T."/>
        </authorList>
    </citation>
    <scope>NUCLEOTIDE SEQUENCE</scope>
    <source>
        <strain evidence="12">Kw-01</strain>
    </source>
</reference>
<comment type="catalytic activity">
    <reaction evidence="1 9">
        <text>a 1-acyl-sn-glycero-3-phosphate + an acyl-CoA = a 1,2-diacyl-sn-glycero-3-phosphate + CoA</text>
        <dbReference type="Rhea" id="RHEA:19709"/>
        <dbReference type="ChEBI" id="CHEBI:57287"/>
        <dbReference type="ChEBI" id="CHEBI:57970"/>
        <dbReference type="ChEBI" id="CHEBI:58342"/>
        <dbReference type="ChEBI" id="CHEBI:58608"/>
        <dbReference type="EC" id="2.3.1.51"/>
    </reaction>
</comment>
<organism evidence="12">
    <name type="scientific">Candidatus Aschnera chinzeii</name>
    <dbReference type="NCBI Taxonomy" id="1485666"/>
    <lineage>
        <taxon>Bacteria</taxon>
        <taxon>Pseudomonadati</taxon>
        <taxon>Pseudomonadota</taxon>
        <taxon>Gammaproteobacteria</taxon>
        <taxon>Enterobacterales</taxon>
        <taxon>Enterobacteriaceae</taxon>
        <taxon>Candidatus Aschnera</taxon>
    </lineage>
</organism>
<accession>A0AAT9G533</accession>